<organism evidence="2 3">
    <name type="scientific">Lentinus brumalis</name>
    <dbReference type="NCBI Taxonomy" id="2498619"/>
    <lineage>
        <taxon>Eukaryota</taxon>
        <taxon>Fungi</taxon>
        <taxon>Dikarya</taxon>
        <taxon>Basidiomycota</taxon>
        <taxon>Agaricomycotina</taxon>
        <taxon>Agaricomycetes</taxon>
        <taxon>Polyporales</taxon>
        <taxon>Polyporaceae</taxon>
        <taxon>Lentinus</taxon>
    </lineage>
</organism>
<protein>
    <submittedName>
        <fullName evidence="2">Uncharacterized protein</fullName>
    </submittedName>
</protein>
<keyword evidence="3" id="KW-1185">Reference proteome</keyword>
<feature type="region of interest" description="Disordered" evidence="1">
    <location>
        <begin position="1"/>
        <end position="129"/>
    </location>
</feature>
<feature type="region of interest" description="Disordered" evidence="1">
    <location>
        <begin position="173"/>
        <end position="195"/>
    </location>
</feature>
<dbReference type="Proteomes" id="UP000256964">
    <property type="component" value="Unassembled WGS sequence"/>
</dbReference>
<evidence type="ECO:0000313" key="2">
    <source>
        <dbReference type="EMBL" id="RDX52120.1"/>
    </source>
</evidence>
<gene>
    <name evidence="2" type="ORF">OH76DRAFT_1480754</name>
</gene>
<accession>A0A371DHV9</accession>
<name>A0A371DHV9_9APHY</name>
<dbReference type="EMBL" id="KZ857391">
    <property type="protein sequence ID" value="RDX52120.1"/>
    <property type="molecule type" value="Genomic_DNA"/>
</dbReference>
<evidence type="ECO:0000313" key="3">
    <source>
        <dbReference type="Proteomes" id="UP000256964"/>
    </source>
</evidence>
<evidence type="ECO:0000256" key="1">
    <source>
        <dbReference type="SAM" id="MobiDB-lite"/>
    </source>
</evidence>
<sequence length="302" mass="31596">MANVGSRTAHAPQGDGADQTSTLTAEQLRAQRYQRRAMRREAGIIPPPRRRRGAGRADSPEAPGAQCVVVPSPATEIDPSQSSPRDAAWSDNGGALTAIGSQPAGTPEVVDTTVGGESAEPASPREGDVSVTVQNAAEATQLDATMTVEIASPSVVGEQGLPALSSLDAALPEPMHEDEHVSPLASAPSPTSVDVRNSLEPSSFHVSQLSPMNDISEATVSLSRVAPLASLSHDRDVPDSPSPALNPGVGPARIPVRSYFASSETSSRYRPYGPDVRISHPACEISCQGCSRLGFLCRMIWH</sequence>
<proteinExistence type="predicted"/>
<reference evidence="2 3" key="1">
    <citation type="journal article" date="2018" name="Biotechnol. Biofuels">
        <title>Integrative visual omics of the white-rot fungus Polyporus brumalis exposes the biotechnological potential of its oxidative enzymes for delignifying raw plant biomass.</title>
        <authorList>
            <person name="Miyauchi S."/>
            <person name="Rancon A."/>
            <person name="Drula E."/>
            <person name="Hage H."/>
            <person name="Chaduli D."/>
            <person name="Favel A."/>
            <person name="Grisel S."/>
            <person name="Henrissat B."/>
            <person name="Herpoel-Gimbert I."/>
            <person name="Ruiz-Duenas F.J."/>
            <person name="Chevret D."/>
            <person name="Hainaut M."/>
            <person name="Lin J."/>
            <person name="Wang M."/>
            <person name="Pangilinan J."/>
            <person name="Lipzen A."/>
            <person name="Lesage-Meessen L."/>
            <person name="Navarro D."/>
            <person name="Riley R."/>
            <person name="Grigoriev I.V."/>
            <person name="Zhou S."/>
            <person name="Raouche S."/>
            <person name="Rosso M.N."/>
        </authorList>
    </citation>
    <scope>NUCLEOTIDE SEQUENCE [LARGE SCALE GENOMIC DNA]</scope>
    <source>
        <strain evidence="2 3">BRFM 1820</strain>
    </source>
</reference>
<dbReference type="AlphaFoldDB" id="A0A371DHV9"/>